<comment type="subcellular location">
    <subcellularLocation>
        <location evidence="2">Endoplasmic reticulum lumen</location>
    </subcellularLocation>
</comment>
<dbReference type="FunFam" id="3.40.30.10:FF:000042">
    <property type="entry name" value="protein disulfide-isomerase A2"/>
    <property type="match status" value="1"/>
</dbReference>
<keyword evidence="10 11" id="KW-0676">Redox-active center</keyword>
<feature type="signal peptide" evidence="13">
    <location>
        <begin position="1"/>
        <end position="21"/>
    </location>
</feature>
<dbReference type="KEGG" id="xla:108703242"/>
<dbReference type="Xenbase" id="XB-GENE-17346307">
    <property type="gene designation" value="pdia2.S"/>
</dbReference>
<dbReference type="FunFam" id="3.40.30.10:FF:000027">
    <property type="entry name" value="protein disulfide-isomerase A2"/>
    <property type="match status" value="1"/>
</dbReference>
<keyword evidence="7" id="KW-0256">Endoplasmic reticulum</keyword>
<dbReference type="PANTHER" id="PTHR18929">
    <property type="entry name" value="PROTEIN DISULFIDE ISOMERASE"/>
    <property type="match status" value="1"/>
</dbReference>
<dbReference type="GO" id="GO:0016853">
    <property type="term" value="F:isomerase activity"/>
    <property type="evidence" value="ECO:0007669"/>
    <property type="project" value="UniProtKB-KW"/>
</dbReference>
<dbReference type="Gene3D" id="3.40.30.10">
    <property type="entry name" value="Glutaredoxin"/>
    <property type="match status" value="4"/>
</dbReference>
<dbReference type="Proteomes" id="UP000186698">
    <property type="component" value="Chromosome 9_10S"/>
</dbReference>
<evidence type="ECO:0000256" key="2">
    <source>
        <dbReference type="ARBA" id="ARBA00004319"/>
    </source>
</evidence>
<dbReference type="GeneID" id="108703242"/>
<dbReference type="PANTHER" id="PTHR18929:SF93">
    <property type="entry name" value="PROTEIN DISULFIDE-ISOMERASE A2"/>
    <property type="match status" value="1"/>
</dbReference>
<dbReference type="PRINTS" id="PR00421">
    <property type="entry name" value="THIOREDOXIN"/>
</dbReference>
<dbReference type="CDD" id="cd02981">
    <property type="entry name" value="PDI_b_family"/>
    <property type="match status" value="1"/>
</dbReference>
<evidence type="ECO:0000313" key="16">
    <source>
        <dbReference type="RefSeq" id="XP_018094820.1"/>
    </source>
</evidence>
<reference evidence="16" key="1">
    <citation type="submission" date="2025-08" db="UniProtKB">
        <authorList>
            <consortium name="RefSeq"/>
        </authorList>
    </citation>
    <scope>IDENTIFICATION</scope>
    <source>
        <strain evidence="16">J_2021</strain>
        <tissue evidence="16">Erythrocytes</tissue>
    </source>
</reference>
<dbReference type="FunFam" id="3.40.30.10:FF:000456">
    <property type="entry name" value="Protein disulfide-isomerase"/>
    <property type="match status" value="1"/>
</dbReference>
<evidence type="ECO:0000256" key="10">
    <source>
        <dbReference type="ARBA" id="ARBA00023284"/>
    </source>
</evidence>
<keyword evidence="6" id="KW-0677">Repeat</keyword>
<dbReference type="GO" id="GO:0005783">
    <property type="term" value="C:endoplasmic reticulum"/>
    <property type="evidence" value="ECO:0000318"/>
    <property type="project" value="GO_Central"/>
</dbReference>
<dbReference type="EC" id="5.3.4.1" evidence="4 13"/>
<dbReference type="Pfam" id="PF13848">
    <property type="entry name" value="Thioredoxin_6"/>
    <property type="match status" value="1"/>
</dbReference>
<dbReference type="OMA" id="HANSHHD"/>
<dbReference type="PaxDb" id="8355-A0A1L8ER13"/>
<evidence type="ECO:0000256" key="13">
    <source>
        <dbReference type="RuleBase" id="RU361130"/>
    </source>
</evidence>
<dbReference type="CDD" id="cd02961">
    <property type="entry name" value="PDI_a_family"/>
    <property type="match status" value="1"/>
</dbReference>
<gene>
    <name evidence="16 17" type="primary">pdia2.S</name>
</gene>
<name>A0A1L8ER13_XENLA</name>
<dbReference type="Bgee" id="108703242">
    <property type="expression patterns" value="Expressed in pancreas and 2 other cell types or tissues"/>
</dbReference>
<dbReference type="InterPro" id="IPR005792">
    <property type="entry name" value="Prot_disulphide_isomerase"/>
</dbReference>
<dbReference type="CTD" id="108703242"/>
<evidence type="ECO:0000256" key="11">
    <source>
        <dbReference type="PIRSR" id="PIRSR605792-51"/>
    </source>
</evidence>
<evidence type="ECO:0000256" key="6">
    <source>
        <dbReference type="ARBA" id="ARBA00022737"/>
    </source>
</evidence>
<comment type="similarity">
    <text evidence="3 12">Belongs to the protein disulfide isomerase family.</text>
</comment>
<sequence>MRWIIFFYLCLRSTFYTSAFGHNVTSEEPTKNPSEEATSDELLEEDNVLVLNKRNFDKALETYKYLLVEFYAPWCGHCQELAPKYTKAAEILKDKSEEVRLAKVDATVETDLSTEFNVNGYPTLKFFKGGNRTGHIDYGGKRTQDGLVKWMLRRMGPAAVVLDNVESAEKFTSSQESPVIGFFKNPEDADIKIFYEAAELHEDFTFALAHNENLFEKFGVTEDTVIFFKNSEEKPEFKPDEDLGLDKDELSKFLKINSIDLVTEYSAETSDKIFAAKIPNHLLLFINKSDDSQLVLLEHFRNAAPDFKGKILFVFIDSNGGHASVLEYFGLKASDLPTLRFINLESVKKYAFNAPEITENTIQTFCRGVLEGNVKQNLMSEEIPEDWDKNPVKVLVGKNFEEVAYDETKNVFVEFYAPWCSHCKELEPVWEELGEKYKDHETVIIAKIDATANEINGLRVRGFPNLRFFPAGPERKMIEYTKERTVQLFSAFIDSGGVLPGEQEKKDAEAEESKEAAEDDKGREEL</sequence>
<dbReference type="CDD" id="cd02995">
    <property type="entry name" value="PDI_a_PDI_a'_C"/>
    <property type="match status" value="1"/>
</dbReference>
<evidence type="ECO:0000313" key="15">
    <source>
        <dbReference type="Proteomes" id="UP000186698"/>
    </source>
</evidence>
<feature type="disulfide bond" description="Redox-active" evidence="11">
    <location>
        <begin position="75"/>
        <end position="78"/>
    </location>
</feature>
<dbReference type="CDD" id="cd02982">
    <property type="entry name" value="PDI_b'_family"/>
    <property type="match status" value="1"/>
</dbReference>
<evidence type="ECO:0000256" key="7">
    <source>
        <dbReference type="ARBA" id="ARBA00022824"/>
    </source>
</evidence>
<dbReference type="STRING" id="8355.A0A1L8ER13"/>
<keyword evidence="9 13" id="KW-0413">Isomerase</keyword>
<proteinExistence type="inferred from homology"/>
<dbReference type="GO" id="GO:0005788">
    <property type="term" value="C:endoplasmic reticulum lumen"/>
    <property type="evidence" value="ECO:0007669"/>
    <property type="project" value="UniProtKB-SubCell"/>
</dbReference>
<dbReference type="Pfam" id="PF00085">
    <property type="entry name" value="Thioredoxin"/>
    <property type="match status" value="2"/>
</dbReference>
<dbReference type="GO" id="GO:0006457">
    <property type="term" value="P:protein folding"/>
    <property type="evidence" value="ECO:0000318"/>
    <property type="project" value="GO_Central"/>
</dbReference>
<evidence type="ECO:0000256" key="3">
    <source>
        <dbReference type="ARBA" id="ARBA00006347"/>
    </source>
</evidence>
<dbReference type="InterPro" id="IPR036249">
    <property type="entry name" value="Thioredoxin-like_sf"/>
</dbReference>
<keyword evidence="8 11" id="KW-1015">Disulfide bond</keyword>
<evidence type="ECO:0000256" key="14">
    <source>
        <dbReference type="SAM" id="MobiDB-lite"/>
    </source>
</evidence>
<protein>
    <recommendedName>
        <fullName evidence="4 13">Protein disulfide-isomerase</fullName>
        <ecNumber evidence="4 13">5.3.4.1</ecNumber>
    </recommendedName>
</protein>
<evidence type="ECO:0000256" key="5">
    <source>
        <dbReference type="ARBA" id="ARBA00022729"/>
    </source>
</evidence>
<feature type="compositionally biased region" description="Basic and acidic residues" evidence="14">
    <location>
        <begin position="502"/>
        <end position="526"/>
    </location>
</feature>
<dbReference type="GO" id="GO:0034976">
    <property type="term" value="P:response to endoplasmic reticulum stress"/>
    <property type="evidence" value="ECO:0000318"/>
    <property type="project" value="GO_Central"/>
</dbReference>
<dbReference type="InterPro" id="IPR013766">
    <property type="entry name" value="Thioredoxin_domain"/>
</dbReference>
<accession>A0A1L8ER13</accession>
<evidence type="ECO:0000256" key="12">
    <source>
        <dbReference type="RuleBase" id="RU004208"/>
    </source>
</evidence>
<evidence type="ECO:0000313" key="17">
    <source>
        <dbReference type="Xenbase" id="XB-GENE-17346307"/>
    </source>
</evidence>
<dbReference type="SUPFAM" id="SSF52833">
    <property type="entry name" value="Thioredoxin-like"/>
    <property type="match status" value="4"/>
</dbReference>
<keyword evidence="15" id="KW-1185">Reference proteome</keyword>
<evidence type="ECO:0000256" key="1">
    <source>
        <dbReference type="ARBA" id="ARBA00001182"/>
    </source>
</evidence>
<dbReference type="AGR" id="Xenbase:XB-GENE-17346307"/>
<dbReference type="PROSITE" id="PS51352">
    <property type="entry name" value="THIOREDOXIN_2"/>
    <property type="match status" value="2"/>
</dbReference>
<evidence type="ECO:0000256" key="8">
    <source>
        <dbReference type="ARBA" id="ARBA00023157"/>
    </source>
</evidence>
<evidence type="ECO:0000256" key="4">
    <source>
        <dbReference type="ARBA" id="ARBA00012723"/>
    </source>
</evidence>
<keyword evidence="5 13" id="KW-0732">Signal</keyword>
<dbReference type="PROSITE" id="PS00194">
    <property type="entry name" value="THIOREDOXIN_1"/>
    <property type="match status" value="1"/>
</dbReference>
<dbReference type="RefSeq" id="XP_018094820.1">
    <property type="nucleotide sequence ID" value="XM_018239331.2"/>
</dbReference>
<dbReference type="NCBIfam" id="TIGR01126">
    <property type="entry name" value="pdi_dom"/>
    <property type="match status" value="1"/>
</dbReference>
<feature type="disulfide bond" description="Redox-active" evidence="11">
    <location>
        <begin position="420"/>
        <end position="423"/>
    </location>
</feature>
<organism evidence="15 16">
    <name type="scientific">Xenopus laevis</name>
    <name type="common">African clawed frog</name>
    <dbReference type="NCBI Taxonomy" id="8355"/>
    <lineage>
        <taxon>Eukaryota</taxon>
        <taxon>Metazoa</taxon>
        <taxon>Chordata</taxon>
        <taxon>Craniata</taxon>
        <taxon>Vertebrata</taxon>
        <taxon>Euteleostomi</taxon>
        <taxon>Amphibia</taxon>
        <taxon>Batrachia</taxon>
        <taxon>Anura</taxon>
        <taxon>Pipoidea</taxon>
        <taxon>Pipidae</taxon>
        <taxon>Xenopodinae</taxon>
        <taxon>Xenopus</taxon>
        <taxon>Xenopus</taxon>
    </lineage>
</organism>
<evidence type="ECO:0000256" key="9">
    <source>
        <dbReference type="ARBA" id="ARBA00023235"/>
    </source>
</evidence>
<feature type="region of interest" description="Disordered" evidence="14">
    <location>
        <begin position="496"/>
        <end position="526"/>
    </location>
</feature>
<dbReference type="AlphaFoldDB" id="A0A1L8ER13"/>
<dbReference type="InterPro" id="IPR005788">
    <property type="entry name" value="PDI_thioredoxin-like_dom"/>
</dbReference>
<dbReference type="InterPro" id="IPR017937">
    <property type="entry name" value="Thioredoxin_CS"/>
</dbReference>
<comment type="catalytic activity">
    <reaction evidence="1 13">
        <text>Catalyzes the rearrangement of -S-S- bonds in proteins.</text>
        <dbReference type="EC" id="5.3.4.1"/>
    </reaction>
</comment>
<dbReference type="NCBIfam" id="TIGR01130">
    <property type="entry name" value="ER_PDI_fam"/>
    <property type="match status" value="1"/>
</dbReference>
<feature type="chain" id="PRO_5035351855" description="Protein disulfide-isomerase" evidence="13">
    <location>
        <begin position="22"/>
        <end position="526"/>
    </location>
</feature>
<dbReference type="OrthoDB" id="72053at2759"/>